<feature type="compositionally biased region" description="Basic and acidic residues" evidence="1">
    <location>
        <begin position="102"/>
        <end position="114"/>
    </location>
</feature>
<feature type="compositionally biased region" description="Polar residues" evidence="1">
    <location>
        <begin position="137"/>
        <end position="148"/>
    </location>
</feature>
<feature type="region of interest" description="Disordered" evidence="1">
    <location>
        <begin position="97"/>
        <end position="197"/>
    </location>
</feature>
<dbReference type="GO" id="GO:0043130">
    <property type="term" value="F:ubiquitin binding"/>
    <property type="evidence" value="ECO:0007669"/>
    <property type="project" value="InterPro"/>
</dbReference>
<evidence type="ECO:0000313" key="4">
    <source>
        <dbReference type="Proteomes" id="UP001388673"/>
    </source>
</evidence>
<evidence type="ECO:0000256" key="1">
    <source>
        <dbReference type="SAM" id="MobiDB-lite"/>
    </source>
</evidence>
<dbReference type="PROSITE" id="PS51140">
    <property type="entry name" value="CUE"/>
    <property type="match status" value="1"/>
</dbReference>
<feature type="compositionally biased region" description="Low complexity" evidence="1">
    <location>
        <begin position="172"/>
        <end position="189"/>
    </location>
</feature>
<accession>A0AAW0Z1V5</accession>
<dbReference type="SUPFAM" id="SSF46934">
    <property type="entry name" value="UBA-like"/>
    <property type="match status" value="1"/>
</dbReference>
<dbReference type="KEGG" id="kne:92179848"/>
<organism evidence="3 4">
    <name type="scientific">Kwoniella newhampshirensis</name>
    <dbReference type="NCBI Taxonomy" id="1651941"/>
    <lineage>
        <taxon>Eukaryota</taxon>
        <taxon>Fungi</taxon>
        <taxon>Dikarya</taxon>
        <taxon>Basidiomycota</taxon>
        <taxon>Agaricomycotina</taxon>
        <taxon>Tremellomycetes</taxon>
        <taxon>Tremellales</taxon>
        <taxon>Cryptococcaceae</taxon>
        <taxon>Kwoniella</taxon>
    </lineage>
</organism>
<feature type="compositionally biased region" description="Polar residues" evidence="1">
    <location>
        <begin position="274"/>
        <end position="299"/>
    </location>
</feature>
<comment type="caution">
    <text evidence="3">The sequence shown here is derived from an EMBL/GenBank/DDBJ whole genome shotgun (WGS) entry which is preliminary data.</text>
</comment>
<dbReference type="PANTHER" id="PTHR16461">
    <property type="entry name" value="TOLL-INTERACTING PROTEIN"/>
    <property type="match status" value="1"/>
</dbReference>
<protein>
    <recommendedName>
        <fullName evidence="2">CUE domain-containing protein</fullName>
    </recommendedName>
</protein>
<sequence length="448" mass="48040">MATSTSPPSSGSQEETLTPPIAPKTTSPTTAAPPLDIYAPPAISPPPPAQSTHTQTADPKVAELELIFPTVEVSVIELVLETCGGSTDRAIEQLLGMTDPNFKPDELSGTREDTQVDLDAEFARSLQMQDEQEYQRHQTQTPPQSGQLPYQPRVRRARPPPPQPGQPDTFYQPSQGERGQQQQGENPPGMLLMEEKIERFAEVGKQTFNSLLSRAKAKYSEYQATQASPITGRGGSSQYGGWSSEEYGRGTAPGGNRGGEQNRPGQRGGLWGDTGNNSPSLTNSPSIRSDSFSSQSTLDPPSLAQAAPLRTSSNRWQPSDAYDDPLPPNRGAMGASPSNRIDVGGRRSPGVGSPDKGLGKIDPAKLGILPKKRVDLMSTSPSAPAPIHKGSSAANNDDDNDDPNPSLPSAPQSLVSKIPPTPPAERDLYRLEDSDDELEYTKNPFDEK</sequence>
<feature type="domain" description="CUE" evidence="2">
    <location>
        <begin position="56"/>
        <end position="99"/>
    </location>
</feature>
<feature type="region of interest" description="Disordered" evidence="1">
    <location>
        <begin position="1"/>
        <end position="58"/>
    </location>
</feature>
<dbReference type="GO" id="GO:0006511">
    <property type="term" value="P:ubiquitin-dependent protein catabolic process"/>
    <property type="evidence" value="ECO:0007669"/>
    <property type="project" value="TreeGrafter"/>
</dbReference>
<evidence type="ECO:0000313" key="3">
    <source>
        <dbReference type="EMBL" id="KAK8861767.1"/>
    </source>
</evidence>
<dbReference type="Proteomes" id="UP001388673">
    <property type="component" value="Unassembled WGS sequence"/>
</dbReference>
<dbReference type="AlphaFoldDB" id="A0AAW0Z1V5"/>
<keyword evidence="4" id="KW-1185">Reference proteome</keyword>
<evidence type="ECO:0000259" key="2">
    <source>
        <dbReference type="PROSITE" id="PS51140"/>
    </source>
</evidence>
<dbReference type="GeneID" id="92179848"/>
<dbReference type="InterPro" id="IPR009060">
    <property type="entry name" value="UBA-like_sf"/>
</dbReference>
<reference evidence="3 4" key="1">
    <citation type="journal article" date="2024" name="bioRxiv">
        <title>Comparative genomics of Cryptococcus and Kwoniella reveals pathogenesis evolution and contrasting karyotype dynamics via intercentromeric recombination or chromosome fusion.</title>
        <authorList>
            <person name="Coelho M.A."/>
            <person name="David-Palma M."/>
            <person name="Shea T."/>
            <person name="Bowers K."/>
            <person name="McGinley-Smith S."/>
            <person name="Mohammad A.W."/>
            <person name="Gnirke A."/>
            <person name="Yurkov A.M."/>
            <person name="Nowrousian M."/>
            <person name="Sun S."/>
            <person name="Cuomo C.A."/>
            <person name="Heitman J."/>
        </authorList>
    </citation>
    <scope>NUCLEOTIDE SEQUENCE [LARGE SCALE GENOMIC DNA]</scope>
    <source>
        <strain evidence="3 4">CBS 13917</strain>
    </source>
</reference>
<dbReference type="EMBL" id="JBCAWK010000004">
    <property type="protein sequence ID" value="KAK8861767.1"/>
    <property type="molecule type" value="Genomic_DNA"/>
</dbReference>
<feature type="region of interest" description="Disordered" evidence="1">
    <location>
        <begin position="219"/>
        <end position="448"/>
    </location>
</feature>
<dbReference type="GO" id="GO:0031624">
    <property type="term" value="F:ubiquitin conjugating enzyme binding"/>
    <property type="evidence" value="ECO:0007669"/>
    <property type="project" value="TreeGrafter"/>
</dbReference>
<gene>
    <name evidence="3" type="ORF">IAR55_002590</name>
</gene>
<dbReference type="InterPro" id="IPR003892">
    <property type="entry name" value="CUE"/>
</dbReference>
<dbReference type="RefSeq" id="XP_066804392.1">
    <property type="nucleotide sequence ID" value="XM_066945703.1"/>
</dbReference>
<dbReference type="Gene3D" id="1.10.8.10">
    <property type="entry name" value="DNA helicase RuvA subunit, C-terminal domain"/>
    <property type="match status" value="1"/>
</dbReference>
<proteinExistence type="predicted"/>
<feature type="compositionally biased region" description="Polar residues" evidence="1">
    <location>
        <begin position="1"/>
        <end position="16"/>
    </location>
</feature>
<dbReference type="PANTHER" id="PTHR16461:SF5">
    <property type="entry name" value="TOLL-INTERACTING PROTEIN"/>
    <property type="match status" value="1"/>
</dbReference>
<feature type="compositionally biased region" description="Low complexity" evidence="1">
    <location>
        <begin position="23"/>
        <end position="34"/>
    </location>
</feature>
<dbReference type="FunFam" id="1.10.8.10:FF:000064">
    <property type="entry name" value="Similar to CUE domain-containing protein"/>
    <property type="match status" value="1"/>
</dbReference>
<name>A0AAW0Z1V5_9TREE</name>
<dbReference type="GO" id="GO:0005737">
    <property type="term" value="C:cytoplasm"/>
    <property type="evidence" value="ECO:0007669"/>
    <property type="project" value="TreeGrafter"/>
</dbReference>
<dbReference type="CDD" id="cd14279">
    <property type="entry name" value="CUE"/>
    <property type="match status" value="1"/>
</dbReference>
<dbReference type="Pfam" id="PF02845">
    <property type="entry name" value="CUE"/>
    <property type="match status" value="1"/>
</dbReference>